<dbReference type="EMBL" id="CM039178">
    <property type="protein sequence ID" value="KAH9679585.1"/>
    <property type="molecule type" value="Genomic_DNA"/>
</dbReference>
<name>A0ACB8HXV1_CITSI</name>
<sequence length="181" mass="20493">MIIDVKIKATKIQRISTTPMGMNNRQVEKWICWSPPIWPWCKSNTDGAIKKAGETSAGGLIRDHNGAWVASFGMNIGSCSITVAELWDQGLNVAWQNGIRWLQVKFSPLIKSIKDLISHDWRITINHVYKEANFAADFLANHELSTPLGLHLFPNPPSIIDYLQHDMYGEVTHILFFLSSF</sequence>
<protein>
    <submittedName>
        <fullName evidence="1">Uncharacterized protein</fullName>
    </submittedName>
</protein>
<keyword evidence="2" id="KW-1185">Reference proteome</keyword>
<proteinExistence type="predicted"/>
<accession>A0ACB8HXV1</accession>
<evidence type="ECO:0000313" key="1">
    <source>
        <dbReference type="EMBL" id="KAH9679585.1"/>
    </source>
</evidence>
<organism evidence="1 2">
    <name type="scientific">Citrus sinensis</name>
    <name type="common">Sweet orange</name>
    <name type="synonym">Citrus aurantium var. sinensis</name>
    <dbReference type="NCBI Taxonomy" id="2711"/>
    <lineage>
        <taxon>Eukaryota</taxon>
        <taxon>Viridiplantae</taxon>
        <taxon>Streptophyta</taxon>
        <taxon>Embryophyta</taxon>
        <taxon>Tracheophyta</taxon>
        <taxon>Spermatophyta</taxon>
        <taxon>Magnoliopsida</taxon>
        <taxon>eudicotyledons</taxon>
        <taxon>Gunneridae</taxon>
        <taxon>Pentapetalae</taxon>
        <taxon>rosids</taxon>
        <taxon>malvids</taxon>
        <taxon>Sapindales</taxon>
        <taxon>Rutaceae</taxon>
        <taxon>Aurantioideae</taxon>
        <taxon>Citrus</taxon>
    </lineage>
</organism>
<dbReference type="Proteomes" id="UP000829398">
    <property type="component" value="Chromosome 9"/>
</dbReference>
<comment type="caution">
    <text evidence="1">The sequence shown here is derived from an EMBL/GenBank/DDBJ whole genome shotgun (WGS) entry which is preliminary data.</text>
</comment>
<evidence type="ECO:0000313" key="2">
    <source>
        <dbReference type="Proteomes" id="UP000829398"/>
    </source>
</evidence>
<gene>
    <name evidence="1" type="ORF">KPL71_026190</name>
</gene>
<reference evidence="2" key="1">
    <citation type="journal article" date="2023" name="Hortic. Res.">
        <title>A chromosome-level phased genome enabling allele-level studies in sweet orange: a case study on citrus Huanglongbing tolerance.</title>
        <authorList>
            <person name="Wu B."/>
            <person name="Yu Q."/>
            <person name="Deng Z."/>
            <person name="Duan Y."/>
            <person name="Luo F."/>
            <person name="Gmitter F. Jr."/>
        </authorList>
    </citation>
    <scope>NUCLEOTIDE SEQUENCE [LARGE SCALE GENOMIC DNA]</scope>
    <source>
        <strain evidence="2">cv. Valencia</strain>
    </source>
</reference>